<reference evidence="2" key="1">
    <citation type="journal article" date="2023" name="G3 (Bethesda)">
        <title>A reference genome for the long-term kleptoplast-retaining sea slug Elysia crispata morphotype clarki.</title>
        <authorList>
            <person name="Eastman K.E."/>
            <person name="Pendleton A.L."/>
            <person name="Shaikh M.A."/>
            <person name="Suttiyut T."/>
            <person name="Ogas R."/>
            <person name="Tomko P."/>
            <person name="Gavelis G."/>
            <person name="Widhalm J.R."/>
            <person name="Wisecaver J.H."/>
        </authorList>
    </citation>
    <scope>NUCLEOTIDE SEQUENCE</scope>
    <source>
        <strain evidence="2">ECLA1</strain>
    </source>
</reference>
<keyword evidence="3" id="KW-1185">Reference proteome</keyword>
<gene>
    <name evidence="2" type="ORF">RRG08_014677</name>
</gene>
<name>A0AAE0YI45_9GAST</name>
<accession>A0AAE0YI45</accession>
<evidence type="ECO:0000256" key="1">
    <source>
        <dbReference type="SAM" id="MobiDB-lite"/>
    </source>
</evidence>
<dbReference type="AlphaFoldDB" id="A0AAE0YI45"/>
<feature type="region of interest" description="Disordered" evidence="1">
    <location>
        <begin position="1"/>
        <end position="29"/>
    </location>
</feature>
<evidence type="ECO:0000313" key="3">
    <source>
        <dbReference type="Proteomes" id="UP001283361"/>
    </source>
</evidence>
<proteinExistence type="predicted"/>
<sequence length="72" mass="8255">MTTKFAPTDPGSQWRLPSRVTADDRTPRTGHAIFKSPGILQRIGRIYLNLINDAALTIHLPSIPRRHRRRQL</sequence>
<dbReference type="Proteomes" id="UP001283361">
    <property type="component" value="Unassembled WGS sequence"/>
</dbReference>
<comment type="caution">
    <text evidence="2">The sequence shown here is derived from an EMBL/GenBank/DDBJ whole genome shotgun (WGS) entry which is preliminary data.</text>
</comment>
<organism evidence="2 3">
    <name type="scientific">Elysia crispata</name>
    <name type="common">lettuce slug</name>
    <dbReference type="NCBI Taxonomy" id="231223"/>
    <lineage>
        <taxon>Eukaryota</taxon>
        <taxon>Metazoa</taxon>
        <taxon>Spiralia</taxon>
        <taxon>Lophotrochozoa</taxon>
        <taxon>Mollusca</taxon>
        <taxon>Gastropoda</taxon>
        <taxon>Heterobranchia</taxon>
        <taxon>Euthyneura</taxon>
        <taxon>Panpulmonata</taxon>
        <taxon>Sacoglossa</taxon>
        <taxon>Placobranchoidea</taxon>
        <taxon>Plakobranchidae</taxon>
        <taxon>Elysia</taxon>
    </lineage>
</organism>
<dbReference type="EMBL" id="JAWDGP010006162">
    <property type="protein sequence ID" value="KAK3746203.1"/>
    <property type="molecule type" value="Genomic_DNA"/>
</dbReference>
<evidence type="ECO:0000313" key="2">
    <source>
        <dbReference type="EMBL" id="KAK3746203.1"/>
    </source>
</evidence>
<protein>
    <submittedName>
        <fullName evidence="2">Uncharacterized protein</fullName>
    </submittedName>
</protein>